<organism evidence="2 3">
    <name type="scientific">Artemisia annua</name>
    <name type="common">Sweet wormwood</name>
    <dbReference type="NCBI Taxonomy" id="35608"/>
    <lineage>
        <taxon>Eukaryota</taxon>
        <taxon>Viridiplantae</taxon>
        <taxon>Streptophyta</taxon>
        <taxon>Embryophyta</taxon>
        <taxon>Tracheophyta</taxon>
        <taxon>Spermatophyta</taxon>
        <taxon>Magnoliopsida</taxon>
        <taxon>eudicotyledons</taxon>
        <taxon>Gunneridae</taxon>
        <taxon>Pentapetalae</taxon>
        <taxon>asterids</taxon>
        <taxon>campanulids</taxon>
        <taxon>Asterales</taxon>
        <taxon>Asteraceae</taxon>
        <taxon>Asteroideae</taxon>
        <taxon>Anthemideae</taxon>
        <taxon>Artemisiinae</taxon>
        <taxon>Artemisia</taxon>
    </lineage>
</organism>
<protein>
    <submittedName>
        <fullName evidence="2">Uncharacterized protein</fullName>
    </submittedName>
</protein>
<dbReference type="PANTHER" id="PTHR35463">
    <property type="entry name" value="TRANSMEMBRANE PROTEIN"/>
    <property type="match status" value="1"/>
</dbReference>
<dbReference type="Proteomes" id="UP000245207">
    <property type="component" value="Unassembled WGS sequence"/>
</dbReference>
<keyword evidence="1" id="KW-0732">Signal</keyword>
<proteinExistence type="predicted"/>
<feature type="chain" id="PRO_5015414352" evidence="1">
    <location>
        <begin position="26"/>
        <end position="143"/>
    </location>
</feature>
<accession>A0A2U1M6G7</accession>
<evidence type="ECO:0000313" key="3">
    <source>
        <dbReference type="Proteomes" id="UP000245207"/>
    </source>
</evidence>
<gene>
    <name evidence="2" type="ORF">CTI12_AA416600</name>
</gene>
<comment type="caution">
    <text evidence="2">The sequence shown here is derived from an EMBL/GenBank/DDBJ whole genome shotgun (WGS) entry which is preliminary data.</text>
</comment>
<sequence>MYLSRTTSTIIKIIVIFILLSKYSTLEDGINDDPPPASPTHSKTNWIKSLFARLFLPNLDFRLKSNEEPRIIPDDKIIDKGGGEKVKEAVTMTLSKGKTTLEETAKSAAEITKDKIHQTAINLKDTIFSPHDHHHDDEPTHEL</sequence>
<evidence type="ECO:0000313" key="2">
    <source>
        <dbReference type="EMBL" id="PWA56862.1"/>
    </source>
</evidence>
<dbReference type="PANTHER" id="PTHR35463:SF11">
    <property type="entry name" value="TRANSMEMBRANE PROTEIN"/>
    <property type="match status" value="1"/>
</dbReference>
<dbReference type="EMBL" id="PKPP01006333">
    <property type="protein sequence ID" value="PWA56862.1"/>
    <property type="molecule type" value="Genomic_DNA"/>
</dbReference>
<name>A0A2U1M6G7_ARTAN</name>
<dbReference type="AlphaFoldDB" id="A0A2U1M6G7"/>
<reference evidence="2 3" key="1">
    <citation type="journal article" date="2018" name="Mol. Plant">
        <title>The genome of Artemisia annua provides insight into the evolution of Asteraceae family and artemisinin biosynthesis.</title>
        <authorList>
            <person name="Shen Q."/>
            <person name="Zhang L."/>
            <person name="Liao Z."/>
            <person name="Wang S."/>
            <person name="Yan T."/>
            <person name="Shi P."/>
            <person name="Liu M."/>
            <person name="Fu X."/>
            <person name="Pan Q."/>
            <person name="Wang Y."/>
            <person name="Lv Z."/>
            <person name="Lu X."/>
            <person name="Zhang F."/>
            <person name="Jiang W."/>
            <person name="Ma Y."/>
            <person name="Chen M."/>
            <person name="Hao X."/>
            <person name="Li L."/>
            <person name="Tang Y."/>
            <person name="Lv G."/>
            <person name="Zhou Y."/>
            <person name="Sun X."/>
            <person name="Brodelius P.E."/>
            <person name="Rose J.K.C."/>
            <person name="Tang K."/>
        </authorList>
    </citation>
    <scope>NUCLEOTIDE SEQUENCE [LARGE SCALE GENOMIC DNA]</scope>
    <source>
        <strain evidence="3">cv. Huhao1</strain>
        <tissue evidence="2">Leaf</tissue>
    </source>
</reference>
<feature type="signal peptide" evidence="1">
    <location>
        <begin position="1"/>
        <end position="25"/>
    </location>
</feature>
<evidence type="ECO:0000256" key="1">
    <source>
        <dbReference type="SAM" id="SignalP"/>
    </source>
</evidence>
<keyword evidence="3" id="KW-1185">Reference proteome</keyword>
<dbReference type="OrthoDB" id="690661at2759"/>